<dbReference type="AlphaFoldDB" id="A0AA50CTD0"/>
<sequence>MLACDQKESMTVKFSLSAKGEPNLFDVIYATDVKSTVEKTVQDFINGLRAGSADPRAYRRPALSLAHRQFIFGDHDEFDRVSPAPFARDVVLLGGMEGWIGTAVKARLLRDEVTLRGNLMMLSFHLRELDDFGEDPDIREDYEGVLAETLRNLGVYRPAA</sequence>
<name>A0AA50CTD0_9HYPH</name>
<keyword evidence="1" id="KW-0614">Plasmid</keyword>
<gene>
    <name evidence="1" type="ORF">Q9313_25450</name>
</gene>
<dbReference type="EMBL" id="CP132305">
    <property type="protein sequence ID" value="WLS00889.1"/>
    <property type="molecule type" value="Genomic_DNA"/>
</dbReference>
<dbReference type="Proteomes" id="UP001234585">
    <property type="component" value="Plasmid unnamed3"/>
</dbReference>
<geneLocation type="plasmid" evidence="1 2">
    <name>unnamed3</name>
</geneLocation>
<reference evidence="1 2" key="1">
    <citation type="submission" date="2023-08" db="EMBL/GenBank/DDBJ databases">
        <title>Pathogen: clinical or host-associated sample.</title>
        <authorList>
            <person name="Hergert J."/>
            <person name="Casey R."/>
            <person name="Wagner J."/>
            <person name="Young E.L."/>
            <person name="Oakeson K.F."/>
        </authorList>
    </citation>
    <scope>NUCLEOTIDE SEQUENCE [LARGE SCALE GENOMIC DNA]</scope>
    <source>
        <strain evidence="1 2">1760953</strain>
        <plasmid evidence="1 2">unnamed3</plasmid>
    </source>
</reference>
<proteinExistence type="predicted"/>
<organism evidence="1 2">
    <name type="scientific">Shinella sumterensis</name>
    <dbReference type="NCBI Taxonomy" id="1967501"/>
    <lineage>
        <taxon>Bacteria</taxon>
        <taxon>Pseudomonadati</taxon>
        <taxon>Pseudomonadota</taxon>
        <taxon>Alphaproteobacteria</taxon>
        <taxon>Hyphomicrobiales</taxon>
        <taxon>Rhizobiaceae</taxon>
        <taxon>Shinella</taxon>
    </lineage>
</organism>
<protein>
    <submittedName>
        <fullName evidence="1">Uncharacterized protein</fullName>
    </submittedName>
</protein>
<dbReference type="RefSeq" id="WP_306040910.1">
    <property type="nucleotide sequence ID" value="NZ_CP132305.1"/>
</dbReference>
<accession>A0AA50CTD0</accession>
<keyword evidence="2" id="KW-1185">Reference proteome</keyword>
<evidence type="ECO:0000313" key="1">
    <source>
        <dbReference type="EMBL" id="WLS00889.1"/>
    </source>
</evidence>
<evidence type="ECO:0000313" key="2">
    <source>
        <dbReference type="Proteomes" id="UP001234585"/>
    </source>
</evidence>